<protein>
    <submittedName>
        <fullName evidence="1">Uncharacterized protein</fullName>
    </submittedName>
</protein>
<evidence type="ECO:0000313" key="2">
    <source>
        <dbReference type="Proteomes" id="UP000078200"/>
    </source>
</evidence>
<reference evidence="1" key="1">
    <citation type="submission" date="2020-05" db="UniProtKB">
        <authorList>
            <consortium name="EnsemblMetazoa"/>
        </authorList>
    </citation>
    <scope>IDENTIFICATION</scope>
    <source>
        <strain evidence="1">TTRI</strain>
    </source>
</reference>
<sequence>MKKKNWKTTSHCENMSLDRCADEYDKFDSESIQLGEYEESASEEFSDFIYPIQRQQIEKVPLSQENPDCRFLDNFHALYDAVVVVVFIPLKWQMPTRTKEIDKRTGRLQLHFAE</sequence>
<dbReference type="VEuPathDB" id="VectorBase:GAUT007706"/>
<dbReference type="Proteomes" id="UP000078200">
    <property type="component" value="Unassembled WGS sequence"/>
</dbReference>
<dbReference type="AlphaFoldDB" id="A0A1A9UKR9"/>
<organism evidence="1 2">
    <name type="scientific">Glossina austeni</name>
    <name type="common">Savannah tsetse fly</name>
    <dbReference type="NCBI Taxonomy" id="7395"/>
    <lineage>
        <taxon>Eukaryota</taxon>
        <taxon>Metazoa</taxon>
        <taxon>Ecdysozoa</taxon>
        <taxon>Arthropoda</taxon>
        <taxon>Hexapoda</taxon>
        <taxon>Insecta</taxon>
        <taxon>Pterygota</taxon>
        <taxon>Neoptera</taxon>
        <taxon>Endopterygota</taxon>
        <taxon>Diptera</taxon>
        <taxon>Brachycera</taxon>
        <taxon>Muscomorpha</taxon>
        <taxon>Hippoboscoidea</taxon>
        <taxon>Glossinidae</taxon>
        <taxon>Glossina</taxon>
    </lineage>
</organism>
<evidence type="ECO:0000313" key="1">
    <source>
        <dbReference type="EnsemblMetazoa" id="GAUT007706-PA"/>
    </source>
</evidence>
<name>A0A1A9UKR9_GLOAU</name>
<dbReference type="EnsemblMetazoa" id="GAUT007706-RA">
    <property type="protein sequence ID" value="GAUT007706-PA"/>
    <property type="gene ID" value="GAUT007706"/>
</dbReference>
<accession>A0A1A9UKR9</accession>
<proteinExistence type="predicted"/>
<keyword evidence="2" id="KW-1185">Reference proteome</keyword>